<reference evidence="10" key="2">
    <citation type="submission" date="2019-07" db="EMBL/GenBank/DDBJ databases">
        <title>Phylogenomic Reclassification of ATCC Bacillus Strains and Various Taxa within the Genus Bacillus.</title>
        <authorList>
            <person name="Riojas M.A."/>
            <person name="Frank A.M."/>
            <person name="Fenn S.L."/>
            <person name="King S.P."/>
            <person name="Brower S.M."/>
            <person name="Hazbon M.H."/>
        </authorList>
    </citation>
    <scope>NUCLEOTIDE SEQUENCE</scope>
    <source>
        <strain evidence="10">NR-12239</strain>
    </source>
</reference>
<evidence type="ECO:0000259" key="8">
    <source>
        <dbReference type="PROSITE" id="PS50043"/>
    </source>
</evidence>
<evidence type="ECO:0000259" key="9">
    <source>
        <dbReference type="PROSITE" id="PS50110"/>
    </source>
</evidence>
<evidence type="ECO:0000256" key="5">
    <source>
        <dbReference type="ARBA" id="ARBA00023125"/>
    </source>
</evidence>
<dbReference type="Pfam" id="PF00072">
    <property type="entry name" value="Response_reg"/>
    <property type="match status" value="1"/>
</dbReference>
<feature type="domain" description="HTH luxR-type" evidence="8">
    <location>
        <begin position="147"/>
        <end position="212"/>
    </location>
</feature>
<dbReference type="InterPro" id="IPR016032">
    <property type="entry name" value="Sig_transdc_resp-reg_C-effctor"/>
</dbReference>
<dbReference type="GO" id="GO:0000160">
    <property type="term" value="P:phosphorelay signal transduction system"/>
    <property type="evidence" value="ECO:0007669"/>
    <property type="project" value="InterPro"/>
</dbReference>
<keyword evidence="2" id="KW-0963">Cytoplasm</keyword>
<proteinExistence type="predicted"/>
<dbReference type="Proteomes" id="UP000221918">
    <property type="component" value="Unassembled WGS sequence"/>
</dbReference>
<keyword evidence="5 11" id="KW-0238">DNA-binding</keyword>
<evidence type="ECO:0000313" key="13">
    <source>
        <dbReference type="Proteomes" id="UP001248134"/>
    </source>
</evidence>
<evidence type="ECO:0000313" key="11">
    <source>
        <dbReference type="EMBL" id="PHE87794.1"/>
    </source>
</evidence>
<dbReference type="GO" id="GO:0003677">
    <property type="term" value="F:DNA binding"/>
    <property type="evidence" value="ECO:0007669"/>
    <property type="project" value="UniProtKB-KW"/>
</dbReference>
<dbReference type="PANTHER" id="PTHR43214:SF24">
    <property type="entry name" value="TRANSCRIPTIONAL REGULATORY PROTEIN NARL-RELATED"/>
    <property type="match status" value="1"/>
</dbReference>
<accession>A0AAJ1Z568</accession>
<dbReference type="PANTHER" id="PTHR43214">
    <property type="entry name" value="TWO-COMPONENT RESPONSE REGULATOR"/>
    <property type="match status" value="1"/>
</dbReference>
<organism evidence="10 13">
    <name type="scientific">Bacillus pseudomycoides</name>
    <dbReference type="NCBI Taxonomy" id="64104"/>
    <lineage>
        <taxon>Bacteria</taxon>
        <taxon>Bacillati</taxon>
        <taxon>Bacillota</taxon>
        <taxon>Bacilli</taxon>
        <taxon>Bacillales</taxon>
        <taxon>Bacillaceae</taxon>
        <taxon>Bacillus</taxon>
        <taxon>Bacillus cereus group</taxon>
    </lineage>
</organism>
<dbReference type="InterPro" id="IPR001789">
    <property type="entry name" value="Sig_transdc_resp-reg_receiver"/>
</dbReference>
<dbReference type="SUPFAM" id="SSF52172">
    <property type="entry name" value="CheY-like"/>
    <property type="match status" value="1"/>
</dbReference>
<comment type="caution">
    <text evidence="10">The sequence shown here is derived from an EMBL/GenBank/DDBJ whole genome shotgun (WGS) entry which is preliminary data.</text>
</comment>
<dbReference type="RefSeq" id="WP_003204418.1">
    <property type="nucleotide sequence ID" value="NZ_JBCMLO010000008.1"/>
</dbReference>
<dbReference type="CDD" id="cd17535">
    <property type="entry name" value="REC_NarL-like"/>
    <property type="match status" value="1"/>
</dbReference>
<dbReference type="SUPFAM" id="SSF46894">
    <property type="entry name" value="C-terminal effector domain of the bipartite response regulators"/>
    <property type="match status" value="1"/>
</dbReference>
<dbReference type="SMART" id="SM00448">
    <property type="entry name" value="REC"/>
    <property type="match status" value="1"/>
</dbReference>
<dbReference type="InterPro" id="IPR039420">
    <property type="entry name" value="WalR-like"/>
</dbReference>
<evidence type="ECO:0000256" key="6">
    <source>
        <dbReference type="ARBA" id="ARBA00023163"/>
    </source>
</evidence>
<evidence type="ECO:0000313" key="12">
    <source>
        <dbReference type="Proteomes" id="UP000221918"/>
    </source>
</evidence>
<feature type="modified residue" description="4-aspartylphosphate" evidence="7">
    <location>
        <position position="50"/>
    </location>
</feature>
<gene>
    <name evidence="11" type="ORF">COF81_26775</name>
    <name evidence="10" type="ORF">FOS08_24500</name>
</gene>
<dbReference type="InterPro" id="IPR058245">
    <property type="entry name" value="NreC/VraR/RcsB-like_REC"/>
</dbReference>
<evidence type="ECO:0000313" key="10">
    <source>
        <dbReference type="EMBL" id="MDR4328939.1"/>
    </source>
</evidence>
<dbReference type="EMBL" id="NUTL01000159">
    <property type="protein sequence ID" value="PHE87794.1"/>
    <property type="molecule type" value="Genomic_DNA"/>
</dbReference>
<sequence>MLVDDQPIIRQGLTYIFNSQSDMEVVGEADNGKDAVKIVLRCIPDIVLMDVQMPQATGIDATRNIVQSLPDTKIILLTTFDVQDYVFDGIRAGAAGYLLKDTQTKELLDGVRSIQRGATLYNSMTAKQALAKIINSRDNISTNQPKASSFIEPLTDREIEILQLIAYGKKNKEIANILYISEGIVKTHVHNINQKLEVTDRTQAVVLGICMQLVR</sequence>
<evidence type="ECO:0000256" key="7">
    <source>
        <dbReference type="PROSITE-ProRule" id="PRU00169"/>
    </source>
</evidence>
<keyword evidence="6" id="KW-0804">Transcription</keyword>
<dbReference type="PROSITE" id="PS50110">
    <property type="entry name" value="RESPONSE_REGULATORY"/>
    <property type="match status" value="1"/>
</dbReference>
<dbReference type="InterPro" id="IPR011006">
    <property type="entry name" value="CheY-like_superfamily"/>
</dbReference>
<feature type="domain" description="Response regulatory" evidence="9">
    <location>
        <begin position="1"/>
        <end position="115"/>
    </location>
</feature>
<comment type="subcellular location">
    <subcellularLocation>
        <location evidence="1">Cytoplasm</location>
    </subcellularLocation>
</comment>
<reference evidence="11 12" key="1">
    <citation type="submission" date="2017-09" db="EMBL/GenBank/DDBJ databases">
        <title>Large-scale bioinformatics analysis of Bacillus genomes uncovers conserved roles of natural products in bacterial physiology.</title>
        <authorList>
            <consortium name="Agbiome Team Llc"/>
            <person name="Bleich R.M."/>
            <person name="Grubbs K.J."/>
            <person name="Santa Maria K.C."/>
            <person name="Allen S.E."/>
            <person name="Farag S."/>
            <person name="Shank E.A."/>
            <person name="Bowers A."/>
        </authorList>
    </citation>
    <scope>NUCLEOTIDE SEQUENCE [LARGE SCALE GENOMIC DNA]</scope>
    <source>
        <strain evidence="11 12">AFS037265</strain>
    </source>
</reference>
<dbReference type="GO" id="GO:0006355">
    <property type="term" value="P:regulation of DNA-templated transcription"/>
    <property type="evidence" value="ECO:0007669"/>
    <property type="project" value="InterPro"/>
</dbReference>
<dbReference type="AlphaFoldDB" id="A0AAJ1Z568"/>
<protein>
    <submittedName>
        <fullName evidence="11">DNA-binding response regulator</fullName>
    </submittedName>
    <submittedName>
        <fullName evidence="10">Response regulator transcription factor</fullName>
    </submittedName>
</protein>
<dbReference type="GO" id="GO:0005737">
    <property type="term" value="C:cytoplasm"/>
    <property type="evidence" value="ECO:0007669"/>
    <property type="project" value="UniProtKB-SubCell"/>
</dbReference>
<dbReference type="InterPro" id="IPR000792">
    <property type="entry name" value="Tscrpt_reg_LuxR_C"/>
</dbReference>
<evidence type="ECO:0000256" key="1">
    <source>
        <dbReference type="ARBA" id="ARBA00004496"/>
    </source>
</evidence>
<dbReference type="PRINTS" id="PR00038">
    <property type="entry name" value="HTHLUXR"/>
</dbReference>
<dbReference type="CDD" id="cd06170">
    <property type="entry name" value="LuxR_C_like"/>
    <property type="match status" value="1"/>
</dbReference>
<keyword evidence="3 7" id="KW-0597">Phosphoprotein</keyword>
<name>A0AAJ1Z568_9BACI</name>
<evidence type="ECO:0000256" key="3">
    <source>
        <dbReference type="ARBA" id="ARBA00022553"/>
    </source>
</evidence>
<dbReference type="SMART" id="SM00421">
    <property type="entry name" value="HTH_LUXR"/>
    <property type="match status" value="1"/>
</dbReference>
<dbReference type="Proteomes" id="UP001248134">
    <property type="component" value="Unassembled WGS sequence"/>
</dbReference>
<dbReference type="Pfam" id="PF00196">
    <property type="entry name" value="GerE"/>
    <property type="match status" value="1"/>
</dbReference>
<dbReference type="Gene3D" id="3.40.50.2300">
    <property type="match status" value="1"/>
</dbReference>
<dbReference type="EMBL" id="VLYX01000043">
    <property type="protein sequence ID" value="MDR4328939.1"/>
    <property type="molecule type" value="Genomic_DNA"/>
</dbReference>
<evidence type="ECO:0000256" key="4">
    <source>
        <dbReference type="ARBA" id="ARBA00023015"/>
    </source>
</evidence>
<evidence type="ECO:0000256" key="2">
    <source>
        <dbReference type="ARBA" id="ARBA00022490"/>
    </source>
</evidence>
<dbReference type="PROSITE" id="PS50043">
    <property type="entry name" value="HTH_LUXR_2"/>
    <property type="match status" value="1"/>
</dbReference>
<keyword evidence="4" id="KW-0805">Transcription regulation</keyword>